<protein>
    <submittedName>
        <fullName evidence="2">Uncharacterized protein</fullName>
    </submittedName>
</protein>
<evidence type="ECO:0000313" key="3">
    <source>
        <dbReference type="Proteomes" id="UP001159364"/>
    </source>
</evidence>
<name>A0AAV8U6H3_9ROSI</name>
<evidence type="ECO:0000313" key="2">
    <source>
        <dbReference type="EMBL" id="KAJ8773784.1"/>
    </source>
</evidence>
<organism evidence="2 3">
    <name type="scientific">Erythroxylum novogranatense</name>
    <dbReference type="NCBI Taxonomy" id="1862640"/>
    <lineage>
        <taxon>Eukaryota</taxon>
        <taxon>Viridiplantae</taxon>
        <taxon>Streptophyta</taxon>
        <taxon>Embryophyta</taxon>
        <taxon>Tracheophyta</taxon>
        <taxon>Spermatophyta</taxon>
        <taxon>Magnoliopsida</taxon>
        <taxon>eudicotyledons</taxon>
        <taxon>Gunneridae</taxon>
        <taxon>Pentapetalae</taxon>
        <taxon>rosids</taxon>
        <taxon>fabids</taxon>
        <taxon>Malpighiales</taxon>
        <taxon>Erythroxylaceae</taxon>
        <taxon>Erythroxylum</taxon>
    </lineage>
</organism>
<feature type="compositionally biased region" description="Basic and acidic residues" evidence="1">
    <location>
        <begin position="39"/>
        <end position="52"/>
    </location>
</feature>
<comment type="caution">
    <text evidence="2">The sequence shown here is derived from an EMBL/GenBank/DDBJ whole genome shotgun (WGS) entry which is preliminary data.</text>
</comment>
<proteinExistence type="predicted"/>
<keyword evidence="3" id="KW-1185">Reference proteome</keyword>
<dbReference type="Proteomes" id="UP001159364">
    <property type="component" value="Linkage Group LG01"/>
</dbReference>
<evidence type="ECO:0000256" key="1">
    <source>
        <dbReference type="SAM" id="MobiDB-lite"/>
    </source>
</evidence>
<gene>
    <name evidence="2" type="ORF">K2173_006434</name>
</gene>
<reference evidence="2 3" key="1">
    <citation type="submission" date="2021-09" db="EMBL/GenBank/DDBJ databases">
        <title>Genomic insights and catalytic innovation underlie evolution of tropane alkaloids biosynthesis.</title>
        <authorList>
            <person name="Wang Y.-J."/>
            <person name="Tian T."/>
            <person name="Huang J.-P."/>
            <person name="Huang S.-X."/>
        </authorList>
    </citation>
    <scope>NUCLEOTIDE SEQUENCE [LARGE SCALE GENOMIC DNA]</scope>
    <source>
        <strain evidence="2">KIB-2018</strain>
        <tissue evidence="2">Leaf</tissue>
    </source>
</reference>
<sequence>MHLKSSGEHITAEAKVGFLNGGKRAKEQACAAAPSPQRPLERLRTKKQEDRSNTTCFLNQTSSFRVWGFNMLSFYTPRGFDNDLSLTLAMGSGACMGSLGLNFEQ</sequence>
<feature type="region of interest" description="Disordered" evidence="1">
    <location>
        <begin position="27"/>
        <end position="54"/>
    </location>
</feature>
<dbReference type="AlphaFoldDB" id="A0AAV8U6H3"/>
<accession>A0AAV8U6H3</accession>
<dbReference type="EMBL" id="JAIWQS010000001">
    <property type="protein sequence ID" value="KAJ8773784.1"/>
    <property type="molecule type" value="Genomic_DNA"/>
</dbReference>